<protein>
    <submittedName>
        <fullName evidence="1">Uncharacterized protein</fullName>
    </submittedName>
</protein>
<reference evidence="1 2" key="1">
    <citation type="submission" date="2021-06" db="EMBL/GenBank/DDBJ databases">
        <authorList>
            <person name="Palmer J.M."/>
        </authorList>
    </citation>
    <scope>NUCLEOTIDE SEQUENCE [LARGE SCALE GENOMIC DNA]</scope>
    <source>
        <strain evidence="1 2">XR_2019</strain>
        <tissue evidence="1">Muscle</tissue>
    </source>
</reference>
<proteinExistence type="predicted"/>
<dbReference type="Proteomes" id="UP001444071">
    <property type="component" value="Unassembled WGS sequence"/>
</dbReference>
<accession>A0ABV0VQ78</accession>
<name>A0ABV0VQ78_9TELE</name>
<evidence type="ECO:0000313" key="2">
    <source>
        <dbReference type="Proteomes" id="UP001444071"/>
    </source>
</evidence>
<organism evidence="1 2">
    <name type="scientific">Xenotaenia resolanae</name>
    <dbReference type="NCBI Taxonomy" id="208358"/>
    <lineage>
        <taxon>Eukaryota</taxon>
        <taxon>Metazoa</taxon>
        <taxon>Chordata</taxon>
        <taxon>Craniata</taxon>
        <taxon>Vertebrata</taxon>
        <taxon>Euteleostomi</taxon>
        <taxon>Actinopterygii</taxon>
        <taxon>Neopterygii</taxon>
        <taxon>Teleostei</taxon>
        <taxon>Neoteleostei</taxon>
        <taxon>Acanthomorphata</taxon>
        <taxon>Ovalentaria</taxon>
        <taxon>Atherinomorphae</taxon>
        <taxon>Cyprinodontiformes</taxon>
        <taxon>Goodeidae</taxon>
        <taxon>Xenotaenia</taxon>
    </lineage>
</organism>
<gene>
    <name evidence="1" type="ORF">XENORESO_010057</name>
</gene>
<comment type="caution">
    <text evidence="1">The sequence shown here is derived from an EMBL/GenBank/DDBJ whole genome shotgun (WGS) entry which is preliminary data.</text>
</comment>
<keyword evidence="2" id="KW-1185">Reference proteome</keyword>
<sequence>MKSSSSHLNPTPPHPIQTLLLAIHQPPPTSDPLPALRISEEDVNKLFQHLKARKASGPVDVSPSCPRACADQLAPSSLRSSTSHWSCVRFPAAFFCLYTKDSVATCMLSMRDCCKVNASDCPLSLHAHPGGVNAASH</sequence>
<evidence type="ECO:0000313" key="1">
    <source>
        <dbReference type="EMBL" id="MEQ2259331.1"/>
    </source>
</evidence>
<dbReference type="EMBL" id="JAHRIM010003121">
    <property type="protein sequence ID" value="MEQ2259331.1"/>
    <property type="molecule type" value="Genomic_DNA"/>
</dbReference>